<feature type="signal peptide" evidence="1">
    <location>
        <begin position="1"/>
        <end position="40"/>
    </location>
</feature>
<evidence type="ECO:0000256" key="1">
    <source>
        <dbReference type="SAM" id="SignalP"/>
    </source>
</evidence>
<proteinExistence type="predicted"/>
<keyword evidence="1" id="KW-0732">Signal</keyword>
<protein>
    <recommendedName>
        <fullName evidence="4">BcpO-related WXXGXW repeat protein</fullName>
    </recommendedName>
</protein>
<name>A0ABV6PMK3_9BURK</name>
<dbReference type="RefSeq" id="WP_377478651.1">
    <property type="nucleotide sequence ID" value="NZ_JBHLTN010000002.1"/>
</dbReference>
<feature type="chain" id="PRO_5047263213" description="BcpO-related WXXGXW repeat protein" evidence="1">
    <location>
        <begin position="41"/>
        <end position="118"/>
    </location>
</feature>
<keyword evidence="3" id="KW-1185">Reference proteome</keyword>
<organism evidence="2 3">
    <name type="scientific">Ottowia pentelensis</name>
    <dbReference type="NCBI Taxonomy" id="511108"/>
    <lineage>
        <taxon>Bacteria</taxon>
        <taxon>Pseudomonadati</taxon>
        <taxon>Pseudomonadota</taxon>
        <taxon>Betaproteobacteria</taxon>
        <taxon>Burkholderiales</taxon>
        <taxon>Comamonadaceae</taxon>
        <taxon>Ottowia</taxon>
    </lineage>
</organism>
<dbReference type="EMBL" id="JBHLTN010000002">
    <property type="protein sequence ID" value="MFC0591047.1"/>
    <property type="molecule type" value="Genomic_DNA"/>
</dbReference>
<dbReference type="InterPro" id="IPR024447">
    <property type="entry name" value="YXWGXW_rpt"/>
</dbReference>
<dbReference type="Pfam" id="PF12779">
    <property type="entry name" value="WXXGXW"/>
    <property type="match status" value="1"/>
</dbReference>
<sequence length="118" mass="12935">MSALHPPLARPTLRWGAAALLAASALLGGCAVVPAPVAVADGDVYTTVEPPTPQYEVVPAAPYVGAVWIGGYWNWYGGRHVWVPGRYVRPRPGYHWQARYWERGPRGGWALHGGHWVR</sequence>
<accession>A0ABV6PMK3</accession>
<gene>
    <name evidence="2" type="ORF">ACFFGG_00615</name>
</gene>
<reference evidence="2 3" key="1">
    <citation type="submission" date="2024-09" db="EMBL/GenBank/DDBJ databases">
        <authorList>
            <person name="Sun Q."/>
            <person name="Mori K."/>
        </authorList>
    </citation>
    <scope>NUCLEOTIDE SEQUENCE [LARGE SCALE GENOMIC DNA]</scope>
    <source>
        <strain evidence="2 3">NCAIM B.02336</strain>
    </source>
</reference>
<evidence type="ECO:0000313" key="2">
    <source>
        <dbReference type="EMBL" id="MFC0591047.1"/>
    </source>
</evidence>
<evidence type="ECO:0000313" key="3">
    <source>
        <dbReference type="Proteomes" id="UP001589834"/>
    </source>
</evidence>
<dbReference type="Proteomes" id="UP001589834">
    <property type="component" value="Unassembled WGS sequence"/>
</dbReference>
<evidence type="ECO:0008006" key="4">
    <source>
        <dbReference type="Google" id="ProtNLM"/>
    </source>
</evidence>
<comment type="caution">
    <text evidence="2">The sequence shown here is derived from an EMBL/GenBank/DDBJ whole genome shotgun (WGS) entry which is preliminary data.</text>
</comment>